<dbReference type="RefSeq" id="WP_309664460.1">
    <property type="nucleotide sequence ID" value="NZ_JAVIZA010000001.1"/>
</dbReference>
<dbReference type="Proteomes" id="UP001260188">
    <property type="component" value="Unassembled WGS sequence"/>
</dbReference>
<comment type="caution">
    <text evidence="1">The sequence shown here is derived from an EMBL/GenBank/DDBJ whole genome shotgun (WGS) entry which is preliminary data.</text>
</comment>
<accession>A0ABU1HX22</accession>
<sequence>MTLVDAATPDGVSARVTVATVWHPPVSSLFVPDGVRVEATATSRTVLR</sequence>
<proteinExistence type="predicted"/>
<gene>
    <name evidence="1" type="ORF">QE367_000396</name>
</gene>
<evidence type="ECO:0000313" key="2">
    <source>
        <dbReference type="Proteomes" id="UP001260188"/>
    </source>
</evidence>
<name>A0ABU1HX22_9MICO</name>
<reference evidence="1 2" key="1">
    <citation type="submission" date="2023-08" db="EMBL/GenBank/DDBJ databases">
        <title>Functional and genomic diversity of the sorghum phyllosphere microbiome.</title>
        <authorList>
            <person name="Shade A."/>
        </authorList>
    </citation>
    <scope>NUCLEOTIDE SEQUENCE [LARGE SCALE GENOMIC DNA]</scope>
    <source>
        <strain evidence="1 2">SORGH_AS_0919</strain>
    </source>
</reference>
<dbReference type="EMBL" id="JAVIZA010000001">
    <property type="protein sequence ID" value="MDR6166192.1"/>
    <property type="molecule type" value="Genomic_DNA"/>
</dbReference>
<evidence type="ECO:0000313" key="1">
    <source>
        <dbReference type="EMBL" id="MDR6166192.1"/>
    </source>
</evidence>
<organism evidence="1 2">
    <name type="scientific">Microbacterium paludicola</name>
    <dbReference type="NCBI Taxonomy" id="300019"/>
    <lineage>
        <taxon>Bacteria</taxon>
        <taxon>Bacillati</taxon>
        <taxon>Actinomycetota</taxon>
        <taxon>Actinomycetes</taxon>
        <taxon>Micrococcales</taxon>
        <taxon>Microbacteriaceae</taxon>
        <taxon>Microbacterium</taxon>
    </lineage>
</organism>
<protein>
    <submittedName>
        <fullName evidence="1">Uncharacterized protein</fullName>
    </submittedName>
</protein>
<keyword evidence="2" id="KW-1185">Reference proteome</keyword>